<keyword evidence="3" id="KW-1185">Reference proteome</keyword>
<reference evidence="2" key="1">
    <citation type="submission" date="2021-10" db="EMBL/GenBank/DDBJ databases">
        <title>Melipona bicolor Genome sequencing and assembly.</title>
        <authorList>
            <person name="Araujo N.S."/>
            <person name="Arias M.C."/>
        </authorList>
    </citation>
    <scope>NUCLEOTIDE SEQUENCE</scope>
    <source>
        <strain evidence="2">USP_2M_L1-L4_2017</strain>
        <tissue evidence="2">Whole body</tissue>
    </source>
</reference>
<proteinExistence type="predicted"/>
<comment type="caution">
    <text evidence="2">The sequence shown here is derived from an EMBL/GenBank/DDBJ whole genome shotgun (WGS) entry which is preliminary data.</text>
</comment>
<gene>
    <name evidence="2" type="ORF">K0M31_017142</name>
</gene>
<evidence type="ECO:0000313" key="3">
    <source>
        <dbReference type="Proteomes" id="UP001177670"/>
    </source>
</evidence>
<dbReference type="EMBL" id="JAHYIQ010000059">
    <property type="protein sequence ID" value="KAK1116925.1"/>
    <property type="molecule type" value="Genomic_DNA"/>
</dbReference>
<dbReference type="Proteomes" id="UP001177670">
    <property type="component" value="Unassembled WGS sequence"/>
</dbReference>
<name>A0AA40FDG2_9HYME</name>
<evidence type="ECO:0000256" key="1">
    <source>
        <dbReference type="SAM" id="MobiDB-lite"/>
    </source>
</evidence>
<protein>
    <submittedName>
        <fullName evidence="2">Uncharacterized protein</fullName>
    </submittedName>
</protein>
<feature type="region of interest" description="Disordered" evidence="1">
    <location>
        <begin position="129"/>
        <end position="156"/>
    </location>
</feature>
<organism evidence="2 3">
    <name type="scientific">Melipona bicolor</name>
    <dbReference type="NCBI Taxonomy" id="60889"/>
    <lineage>
        <taxon>Eukaryota</taxon>
        <taxon>Metazoa</taxon>
        <taxon>Ecdysozoa</taxon>
        <taxon>Arthropoda</taxon>
        <taxon>Hexapoda</taxon>
        <taxon>Insecta</taxon>
        <taxon>Pterygota</taxon>
        <taxon>Neoptera</taxon>
        <taxon>Endopterygota</taxon>
        <taxon>Hymenoptera</taxon>
        <taxon>Apocrita</taxon>
        <taxon>Aculeata</taxon>
        <taxon>Apoidea</taxon>
        <taxon>Anthophila</taxon>
        <taxon>Apidae</taxon>
        <taxon>Melipona</taxon>
    </lineage>
</organism>
<evidence type="ECO:0000313" key="2">
    <source>
        <dbReference type="EMBL" id="KAK1116925.1"/>
    </source>
</evidence>
<sequence length="174" mass="19294">MKIHPPSVVIGAASKATVDICRFDKVECRDAAAFSQPRYVDAAAAAAASRRPRLKRADISLSAKIDFPVWLYVALPPCGAAWRATATAADGSDERWKKTGDRLPRLARRNEMVKARERKGRERGVTSFPINNKQIGHYPKSMPGEQPGHGNRERGRRALLFPKSVRHAARSRIV</sequence>
<accession>A0AA40FDG2</accession>
<dbReference type="AlphaFoldDB" id="A0AA40FDG2"/>